<dbReference type="InterPro" id="IPR003323">
    <property type="entry name" value="OTU_dom"/>
</dbReference>
<feature type="region of interest" description="Disordered" evidence="1">
    <location>
        <begin position="1191"/>
        <end position="1233"/>
    </location>
</feature>
<keyword evidence="4" id="KW-1185">Reference proteome</keyword>
<gene>
    <name evidence="3" type="ORF">MEDL_1541</name>
</gene>
<dbReference type="Pfam" id="PF02338">
    <property type="entry name" value="OTU"/>
    <property type="match status" value="1"/>
</dbReference>
<organism evidence="3 4">
    <name type="scientific">Mytilus edulis</name>
    <name type="common">Blue mussel</name>
    <dbReference type="NCBI Taxonomy" id="6550"/>
    <lineage>
        <taxon>Eukaryota</taxon>
        <taxon>Metazoa</taxon>
        <taxon>Spiralia</taxon>
        <taxon>Lophotrochozoa</taxon>
        <taxon>Mollusca</taxon>
        <taxon>Bivalvia</taxon>
        <taxon>Autobranchia</taxon>
        <taxon>Pteriomorphia</taxon>
        <taxon>Mytilida</taxon>
        <taxon>Mytiloidea</taxon>
        <taxon>Mytilidae</taxon>
        <taxon>Mytilinae</taxon>
        <taxon>Mytilus</taxon>
    </lineage>
</organism>
<feature type="compositionally biased region" description="Basic and acidic residues" evidence="1">
    <location>
        <begin position="1201"/>
        <end position="1218"/>
    </location>
</feature>
<feature type="domain" description="OTU" evidence="2">
    <location>
        <begin position="545"/>
        <end position="677"/>
    </location>
</feature>
<dbReference type="Gene3D" id="3.90.70.120">
    <property type="match status" value="1"/>
</dbReference>
<comment type="caution">
    <text evidence="3">The sequence shown here is derived from an EMBL/GenBank/DDBJ whole genome shotgun (WGS) entry which is preliminary data.</text>
</comment>
<name>A0A8S3PQ75_MYTED</name>
<dbReference type="Pfam" id="PF04843">
    <property type="entry name" value="Herpes_teg_N"/>
    <property type="match status" value="1"/>
</dbReference>
<feature type="compositionally biased region" description="Acidic residues" evidence="1">
    <location>
        <begin position="1191"/>
        <end position="1200"/>
    </location>
</feature>
<dbReference type="OrthoDB" id="8123539at2759"/>
<dbReference type="SUPFAM" id="SSF54001">
    <property type="entry name" value="Cysteine proteinases"/>
    <property type="match status" value="2"/>
</dbReference>
<reference evidence="3" key="1">
    <citation type="submission" date="2021-03" db="EMBL/GenBank/DDBJ databases">
        <authorList>
            <person name="Bekaert M."/>
        </authorList>
    </citation>
    <scope>NUCLEOTIDE SEQUENCE</scope>
</reference>
<dbReference type="InterPro" id="IPR006928">
    <property type="entry name" value="Herpes_teg_USP"/>
</dbReference>
<evidence type="ECO:0000256" key="1">
    <source>
        <dbReference type="SAM" id="MobiDB-lite"/>
    </source>
</evidence>
<protein>
    <recommendedName>
        <fullName evidence="2">OTU domain-containing protein</fullName>
    </recommendedName>
</protein>
<dbReference type="Pfam" id="PF20209">
    <property type="entry name" value="DUF6570"/>
    <property type="match status" value="1"/>
</dbReference>
<feature type="region of interest" description="Disordered" evidence="1">
    <location>
        <begin position="1512"/>
        <end position="1531"/>
    </location>
</feature>
<dbReference type="PANTHER" id="PTHR47642:SF5">
    <property type="entry name" value="ATP-DEPENDENT DNA HELICASE"/>
    <property type="match status" value="1"/>
</dbReference>
<evidence type="ECO:0000313" key="3">
    <source>
        <dbReference type="EMBL" id="CAG2185960.1"/>
    </source>
</evidence>
<dbReference type="PANTHER" id="PTHR47642">
    <property type="entry name" value="ATP-DEPENDENT DNA HELICASE"/>
    <property type="match status" value="1"/>
</dbReference>
<evidence type="ECO:0000313" key="4">
    <source>
        <dbReference type="Proteomes" id="UP000683360"/>
    </source>
</evidence>
<accession>A0A8S3PQ75</accession>
<dbReference type="EMBL" id="CAJPWZ010000111">
    <property type="protein sequence ID" value="CAG2185960.1"/>
    <property type="molecule type" value="Genomic_DNA"/>
</dbReference>
<dbReference type="CDD" id="cd22755">
    <property type="entry name" value="OTU_CeDUB-like"/>
    <property type="match status" value="1"/>
</dbReference>
<dbReference type="PROSITE" id="PS50802">
    <property type="entry name" value="OTU"/>
    <property type="match status" value="1"/>
</dbReference>
<proteinExistence type="predicted"/>
<dbReference type="InterPro" id="IPR051055">
    <property type="entry name" value="PIF1_helicase"/>
</dbReference>
<dbReference type="Gene3D" id="3.90.70.80">
    <property type="match status" value="1"/>
</dbReference>
<evidence type="ECO:0000259" key="2">
    <source>
        <dbReference type="PROSITE" id="PS50802"/>
    </source>
</evidence>
<dbReference type="Proteomes" id="UP000683360">
    <property type="component" value="Unassembled WGS sequence"/>
</dbReference>
<sequence>MRSNLFFESVKVNLDSEAMDLNMDSEAMDLNMDSEAMDLNMDSEAMDLNMDSEAMDLNMDSEAMDLNTDSEAMDLNMDSESVEISLDFQATKSNTDSELLKSNVNCNGTCELEKSNLHDSIEADSDYRNTFSNIKMKQIHIQKNKRFKELVDKSMIVETDNTKLDCNGNFIIDIEQENNGLKLYSHKNKGTITENSIEVNHVSRSVDRDFVVQGSFHQGDIRFGINSGKQCVANCLSALAHSKFKSVKNWDQMYIDNVLIKGNQIYSNIHGDNVHLLVSDLPGMIEMSGKLLKISRKESITAVIDNYGTLDFSEFGNSLPLDQALQESLIDYDACFICAYDTTFLALKHNQDLILFDSHARNKFGLQDSDGKSLLLKLNNLDHLYQYCCNMMAGSSQNQWFEVTGVSICIENCTESNELLESYNQASTSNTQISENPKKENKSNHEIIKTPEILTMDDHISPKKFITNICSEEFIVTEKNKEVHIDEGITDNDSDVEILSTINNCYDFKPLNADSKRKLCIIAKIPTKTISKKITPNIHNMGPPSATKTITGDGNCLFRAISYAISNRQEFFGNVRKAIVDHLMTNTEIFRPFLQPRFITVEQHIQTLKMKERNVWGTELEILACADLLKTDIYTFYNGTWIKYSSSQIYSNNCVNDQAIYLQHKGDINHYEVVANVTKKSRSPNPFQYRQKYVEKFQVDRKSEVTSKKMKVDENQTTGLIYNLGNCNTESKGLSKAEKEKIKYWADDKFRARKTNTLKRKYWENEGIRSKKLSGIQKYHDDEEYRDALIESGIYKYQEDKGYKDALIESGIEKYKEDKVYRDALIQSGIQKYHHDPEYREKLKQASIEKYKSDVKHKEHVKQTSIHKYKTDENHKEYAKQASKQKYKEDESHKEHVKQASIQKYIKDESHKEHVKQASIQKYIKDESHKEHVKQASIQKYADDDAHKIKIKQQTSVRRKNLQLENKQITEVIRKFKDEVNKGPECVCACCLRLFFEKQVQICKKDYYDNSIFDLVTTDKYQHKCTDDCKTNCAFEGTCRTSLWICYTCHRKMLKGKIPADSFSNSLLLENVPVELKQLNSIEQQLIAQNIPFMKIMALPKGGQKGVHGPVVCVPSDLKKVTSTLPRSENESLLLKVKLKRKLSYKGYDKYQFVRPNHLEQALLYLKDQNIWYKDVAINNEWINPIPELNDDQVEKDESESDHTELVRENKKEEEKSKTTSSTTGNEKEIESEPVSYIDDRLRGVQLDTCLQPADIGQEALDLCFDQVFNIAPAENNSPLSVLQESGIEAKTFPVHFPTGKNTFDEIRDEKLTIGRYFNLRLMSVENRFARDTSYIFFSQYLTELNSVISNVQISLRKECPISKEGKKITGEMLCNKETLKELPPSTKTFISEPSKPDKETKKDEEVAKEILSGLWKVIKEQEDKNLDVSEIFKKAGLTQESFEKYFRFITNRNTTMKKVGTSYLHHREVSAQEAVFRVTGLRLRECSRKVEFIPVGENPCRMSIPLKDLEKQQSYKSSNRKRSNSDSVDENDDEIKIWMNNLVDRYKGRPHIDMFIKMCLARFGSEYSVLGESQLPQKINEETTFKLDGNLGHIRKRTRTSPAVIKYPRFSQETSPEKYFQSILQLFLPYRHDEQLKPPLFDTYENFFTCGRVKFPGDNTLTSVKEFVIKNMADFVKTGQELEDAENQLHETDPKEDAWCELCPESELNRRECIDEGKVTSVIEEDLSEATIPDLNNEKSSSSVGTNLLSVSLTKNEIIPRLRSLNVKQRQILYKVRDWCIQKANGKTPKPLHVFITGGAGTDTLKQCIGDGPDEVLHIYPTNAEVDTFNKEMILKLCTDSKLIEAED</sequence>
<dbReference type="InterPro" id="IPR046700">
    <property type="entry name" value="DUF6570"/>
</dbReference>
<dbReference type="InterPro" id="IPR038765">
    <property type="entry name" value="Papain-like_cys_pep_sf"/>
</dbReference>